<organism evidence="1 2">
    <name type="scientific">Pseudoalteromonas agarivorans DSM 14585</name>
    <dbReference type="NCBI Taxonomy" id="1312369"/>
    <lineage>
        <taxon>Bacteria</taxon>
        <taxon>Pseudomonadati</taxon>
        <taxon>Pseudomonadota</taxon>
        <taxon>Gammaproteobacteria</taxon>
        <taxon>Alteromonadales</taxon>
        <taxon>Pseudoalteromonadaceae</taxon>
        <taxon>Pseudoalteromonas</taxon>
    </lineage>
</organism>
<evidence type="ECO:0000313" key="2">
    <source>
        <dbReference type="Proteomes" id="UP000217277"/>
    </source>
</evidence>
<gene>
    <name evidence="1" type="ORF">PAGA_a1548</name>
</gene>
<name>A0ACA8DUT6_9GAMM</name>
<protein>
    <submittedName>
        <fullName evidence="1">Uncharacterized protein</fullName>
    </submittedName>
</protein>
<keyword evidence="2" id="KW-1185">Reference proteome</keyword>
<dbReference type="EMBL" id="CP011011">
    <property type="protein sequence ID" value="ATC81942.1"/>
    <property type="molecule type" value="Genomic_DNA"/>
</dbReference>
<evidence type="ECO:0000313" key="1">
    <source>
        <dbReference type="EMBL" id="ATC81942.1"/>
    </source>
</evidence>
<accession>A0ACA8DUT6</accession>
<proteinExistence type="predicted"/>
<sequence length="38" mass="4248">MQGYKLSLSGKVIYLLKIKSGVIKSKDSKLAPCLLFYN</sequence>
<reference evidence="1" key="1">
    <citation type="submission" date="2015-03" db="EMBL/GenBank/DDBJ databases">
        <authorList>
            <person name="Xie B.-B."/>
            <person name="Rong J.-C."/>
            <person name="Qin Q.-L."/>
            <person name="Zhang Y.-Z."/>
        </authorList>
    </citation>
    <scope>NUCLEOTIDE SEQUENCE</scope>
    <source>
        <strain evidence="1">DSM 14585</strain>
    </source>
</reference>
<dbReference type="Proteomes" id="UP000217277">
    <property type="component" value="Chromosome I"/>
</dbReference>